<dbReference type="GeneID" id="64977798"/>
<dbReference type="Pfam" id="PF00106">
    <property type="entry name" value="adh_short"/>
    <property type="match status" value="1"/>
</dbReference>
<dbReference type="InterPro" id="IPR051468">
    <property type="entry name" value="Fungal_SecMetab_SDRs"/>
</dbReference>
<keyword evidence="3" id="KW-0560">Oxidoreductase</keyword>
<evidence type="ECO:0000256" key="1">
    <source>
        <dbReference type="ARBA" id="ARBA00006484"/>
    </source>
</evidence>
<evidence type="ECO:0000313" key="5">
    <source>
        <dbReference type="Proteomes" id="UP000654913"/>
    </source>
</evidence>
<keyword evidence="2" id="KW-0521">NADP</keyword>
<accession>A0A7R7XVR9</accession>
<dbReference type="PANTHER" id="PTHR43544">
    <property type="entry name" value="SHORT-CHAIN DEHYDROGENASE/REDUCTASE"/>
    <property type="match status" value="1"/>
</dbReference>
<dbReference type="InterPro" id="IPR036291">
    <property type="entry name" value="NAD(P)-bd_dom_sf"/>
</dbReference>
<dbReference type="Gene3D" id="3.40.50.720">
    <property type="entry name" value="NAD(P)-binding Rossmann-like Domain"/>
    <property type="match status" value="1"/>
</dbReference>
<dbReference type="CDD" id="cd05325">
    <property type="entry name" value="carb_red_sniffer_like_SDR_c"/>
    <property type="match status" value="1"/>
</dbReference>
<dbReference type="PANTHER" id="PTHR43544:SF7">
    <property type="entry name" value="NADB-LER2"/>
    <property type="match status" value="1"/>
</dbReference>
<dbReference type="AlphaFoldDB" id="A0A7R7XVR9"/>
<dbReference type="PRINTS" id="PR00081">
    <property type="entry name" value="GDHRDH"/>
</dbReference>
<dbReference type="EMBL" id="AP024448">
    <property type="protein sequence ID" value="BCS27793.1"/>
    <property type="molecule type" value="Genomic_DNA"/>
</dbReference>
<reference evidence="4" key="1">
    <citation type="submission" date="2021-01" db="EMBL/GenBank/DDBJ databases">
        <authorList>
            <consortium name="Aspergillus puulaauensis MK2 genome sequencing consortium"/>
            <person name="Kazuki M."/>
            <person name="Futagami T."/>
        </authorList>
    </citation>
    <scope>NUCLEOTIDE SEQUENCE</scope>
    <source>
        <strain evidence="4">MK2</strain>
    </source>
</reference>
<dbReference type="RefSeq" id="XP_041559987.1">
    <property type="nucleotide sequence ID" value="XM_041694126.1"/>
</dbReference>
<reference evidence="4" key="2">
    <citation type="submission" date="2021-02" db="EMBL/GenBank/DDBJ databases">
        <title>Aspergillus puulaauensis MK2 genome sequence.</title>
        <authorList>
            <person name="Futagami T."/>
            <person name="Mori K."/>
            <person name="Kadooka C."/>
            <person name="Tanaka T."/>
        </authorList>
    </citation>
    <scope>NUCLEOTIDE SEQUENCE</scope>
    <source>
        <strain evidence="4">MK2</strain>
    </source>
</reference>
<protein>
    <submittedName>
        <fullName evidence="4">Uncharacterized protein</fullName>
    </submittedName>
</protein>
<dbReference type="SUPFAM" id="SSF51735">
    <property type="entry name" value="NAD(P)-binding Rossmann-fold domains"/>
    <property type="match status" value="1"/>
</dbReference>
<dbReference type="GO" id="GO:0016491">
    <property type="term" value="F:oxidoreductase activity"/>
    <property type="evidence" value="ECO:0007669"/>
    <property type="project" value="UniProtKB-KW"/>
</dbReference>
<dbReference type="OrthoDB" id="9876299at2759"/>
<gene>
    <name evidence="4" type="ORF">APUU_60841S</name>
</gene>
<sequence>MSGPTIVLITGVARGIGRGLAEAYLSRPNHTVIGTVRDTAAPNVDSLHSYTTAPGSRLILVQLESTNPEDYTELASTIKSEGITHLDIIIPNAGVASPAGTPATVDIDVVMNVFDVNTLSTLRLFQVTRDFLQKSPRKPKWASMSSGAASITCLEQFGTARVAPYALSKAGMNWITVAIHASEEWLTAFAIHPGLVQTDMGNKGAQMMGLKEAPNTLEEAVTKTMAAIDGATREGTSGKFLNIIDGTEVPW</sequence>
<evidence type="ECO:0000313" key="4">
    <source>
        <dbReference type="EMBL" id="BCS27793.1"/>
    </source>
</evidence>
<proteinExistence type="inferred from homology"/>
<name>A0A7R7XVR9_9EURO</name>
<dbReference type="KEGG" id="apuu:APUU_60841S"/>
<dbReference type="Proteomes" id="UP000654913">
    <property type="component" value="Chromosome 6"/>
</dbReference>
<evidence type="ECO:0000256" key="3">
    <source>
        <dbReference type="ARBA" id="ARBA00023002"/>
    </source>
</evidence>
<evidence type="ECO:0000256" key="2">
    <source>
        <dbReference type="ARBA" id="ARBA00022857"/>
    </source>
</evidence>
<keyword evidence="5" id="KW-1185">Reference proteome</keyword>
<dbReference type="GO" id="GO:0005737">
    <property type="term" value="C:cytoplasm"/>
    <property type="evidence" value="ECO:0007669"/>
    <property type="project" value="TreeGrafter"/>
</dbReference>
<organism evidence="4 5">
    <name type="scientific">Aspergillus puulaauensis</name>
    <dbReference type="NCBI Taxonomy" id="1220207"/>
    <lineage>
        <taxon>Eukaryota</taxon>
        <taxon>Fungi</taxon>
        <taxon>Dikarya</taxon>
        <taxon>Ascomycota</taxon>
        <taxon>Pezizomycotina</taxon>
        <taxon>Eurotiomycetes</taxon>
        <taxon>Eurotiomycetidae</taxon>
        <taxon>Eurotiales</taxon>
        <taxon>Aspergillaceae</taxon>
        <taxon>Aspergillus</taxon>
    </lineage>
</organism>
<comment type="similarity">
    <text evidence="1">Belongs to the short-chain dehydrogenases/reductases (SDR) family.</text>
</comment>
<dbReference type="InterPro" id="IPR002347">
    <property type="entry name" value="SDR_fam"/>
</dbReference>